<accession>A0A8J7KZ04</accession>
<dbReference type="Proteomes" id="UP000599391">
    <property type="component" value="Unassembled WGS sequence"/>
</dbReference>
<comment type="caution">
    <text evidence="1">The sequence shown here is derived from an EMBL/GenBank/DDBJ whole genome shotgun (WGS) entry which is preliminary data.</text>
</comment>
<proteinExistence type="predicted"/>
<organism evidence="1 2">
    <name type="scientific">Atlanticothrix silvestris CENA357</name>
    <dbReference type="NCBI Taxonomy" id="1725252"/>
    <lineage>
        <taxon>Bacteria</taxon>
        <taxon>Bacillati</taxon>
        <taxon>Cyanobacteriota</taxon>
        <taxon>Cyanophyceae</taxon>
        <taxon>Nostocales</taxon>
        <taxon>Nodulariaceae</taxon>
        <taxon>Atlanticothrix</taxon>
        <taxon>Atlanticothrix silvestris</taxon>
    </lineage>
</organism>
<name>A0A8J7KZ04_9CYAN</name>
<dbReference type="AlphaFoldDB" id="A0A8J7KZ04"/>
<evidence type="ECO:0000313" key="2">
    <source>
        <dbReference type="Proteomes" id="UP000599391"/>
    </source>
</evidence>
<dbReference type="RefSeq" id="WP_214438055.1">
    <property type="nucleotide sequence ID" value="NZ_JAECZB010000006.1"/>
</dbReference>
<reference evidence="1 2" key="1">
    <citation type="journal article" date="2021" name="Int. J. Syst. Evol. Microbiol.">
        <title>Amazonocrinis nigriterrae gen. nov., sp. nov., Atlanticothrix silvestris gen. nov., sp. nov. and Dendronalium phyllosphericum gen. nov., sp. nov., nostocacean cyanobacteria from Brazilian environments.</title>
        <authorList>
            <person name="Alvarenga D.O."/>
            <person name="Andreote A.P.D."/>
            <person name="Branco L.H.Z."/>
            <person name="Delbaje E."/>
            <person name="Cruz R.B."/>
            <person name="Varani A.M."/>
            <person name="Fiore M.F."/>
        </authorList>
    </citation>
    <scope>NUCLEOTIDE SEQUENCE [LARGE SCALE GENOMIC DNA]</scope>
    <source>
        <strain evidence="1 2">CENA357</strain>
    </source>
</reference>
<sequence length="64" mass="7020">MRSLVALTQALYAYCLQAWWIKVPGVNFELGYSLSPIAETGSGERLQSSQVSQLLVLMSKIDSA</sequence>
<evidence type="ECO:0000313" key="1">
    <source>
        <dbReference type="EMBL" id="MBH8551739.1"/>
    </source>
</evidence>
<keyword evidence="2" id="KW-1185">Reference proteome</keyword>
<gene>
    <name evidence="1" type="ORF">I8751_04980</name>
</gene>
<protein>
    <submittedName>
        <fullName evidence="1">Uncharacterized protein</fullName>
    </submittedName>
</protein>
<dbReference type="EMBL" id="JAECZB010000006">
    <property type="protein sequence ID" value="MBH8551739.1"/>
    <property type="molecule type" value="Genomic_DNA"/>
</dbReference>